<name>A0A931N6X1_9NOCA</name>
<accession>A0A931N6X1</accession>
<dbReference type="EMBL" id="JADMLG010000021">
    <property type="protein sequence ID" value="MBH0781177.1"/>
    <property type="molecule type" value="Genomic_DNA"/>
</dbReference>
<organism evidence="1 2">
    <name type="scientific">Nocardia bovistercoris</name>
    <dbReference type="NCBI Taxonomy" id="2785916"/>
    <lineage>
        <taxon>Bacteria</taxon>
        <taxon>Bacillati</taxon>
        <taxon>Actinomycetota</taxon>
        <taxon>Actinomycetes</taxon>
        <taxon>Mycobacteriales</taxon>
        <taxon>Nocardiaceae</taxon>
        <taxon>Nocardia</taxon>
    </lineage>
</organism>
<gene>
    <name evidence="1" type="ORF">IT779_33375</name>
</gene>
<comment type="caution">
    <text evidence="1">The sequence shown here is derived from an EMBL/GenBank/DDBJ whole genome shotgun (WGS) entry which is preliminary data.</text>
</comment>
<evidence type="ECO:0000313" key="1">
    <source>
        <dbReference type="EMBL" id="MBH0781177.1"/>
    </source>
</evidence>
<reference evidence="1" key="1">
    <citation type="submission" date="2020-11" db="EMBL/GenBank/DDBJ databases">
        <title>Nocardia NEAU-351.nov., a novel actinomycete isolated from the cow dung.</title>
        <authorList>
            <person name="Zhang X."/>
        </authorList>
    </citation>
    <scope>NUCLEOTIDE SEQUENCE</scope>
    <source>
        <strain evidence="1">NEAU-351</strain>
    </source>
</reference>
<dbReference type="RefSeq" id="WP_196153469.1">
    <property type="nucleotide sequence ID" value="NZ_JADMLG010000021.1"/>
</dbReference>
<protein>
    <submittedName>
        <fullName evidence="1">Uncharacterized protein</fullName>
    </submittedName>
</protein>
<sequence length="66" mass="7051">MSDDVFEDGSLVLERRGDEYVLRFAGGSALPTRIPVLGPDGELLTVYSTPHVTLSSEPASDSRTAV</sequence>
<proteinExistence type="predicted"/>
<evidence type="ECO:0000313" key="2">
    <source>
        <dbReference type="Proteomes" id="UP000655751"/>
    </source>
</evidence>
<dbReference type="AlphaFoldDB" id="A0A931N6X1"/>
<dbReference type="Proteomes" id="UP000655751">
    <property type="component" value="Unassembled WGS sequence"/>
</dbReference>
<keyword evidence="2" id="KW-1185">Reference proteome</keyword>